<evidence type="ECO:0000256" key="5">
    <source>
        <dbReference type="ARBA" id="ARBA00023014"/>
    </source>
</evidence>
<dbReference type="InterPro" id="IPR006638">
    <property type="entry name" value="Elp3/MiaA/NifB-like_rSAM"/>
</dbReference>
<evidence type="ECO:0000313" key="8">
    <source>
        <dbReference type="Proteomes" id="UP000178935"/>
    </source>
</evidence>
<keyword evidence="3" id="KW-0479">Metal-binding</keyword>
<protein>
    <recommendedName>
        <fullName evidence="6">Elp3/MiaA/NifB-like radical SAM core domain-containing protein</fullName>
    </recommendedName>
</protein>
<evidence type="ECO:0000313" key="7">
    <source>
        <dbReference type="EMBL" id="OGZ89052.1"/>
    </source>
</evidence>
<keyword evidence="2" id="KW-0949">S-adenosyl-L-methionine</keyword>
<dbReference type="SMART" id="SM00729">
    <property type="entry name" value="Elp3"/>
    <property type="match status" value="1"/>
</dbReference>
<organism evidence="7 8">
    <name type="scientific">Candidatus Staskawiczbacteria bacterium RIFOXYD1_FULL_32_13</name>
    <dbReference type="NCBI Taxonomy" id="1802234"/>
    <lineage>
        <taxon>Bacteria</taxon>
        <taxon>Candidatus Staskawicziibacteriota</taxon>
    </lineage>
</organism>
<dbReference type="EMBL" id="MHPU01000012">
    <property type="protein sequence ID" value="OGZ89052.1"/>
    <property type="molecule type" value="Genomic_DNA"/>
</dbReference>
<comment type="caution">
    <text evidence="7">The sequence shown here is derived from an EMBL/GenBank/DDBJ whole genome shotgun (WGS) entry which is preliminary data.</text>
</comment>
<reference evidence="7 8" key="1">
    <citation type="journal article" date="2016" name="Nat. Commun.">
        <title>Thousands of microbial genomes shed light on interconnected biogeochemical processes in an aquifer system.</title>
        <authorList>
            <person name="Anantharaman K."/>
            <person name="Brown C.T."/>
            <person name="Hug L.A."/>
            <person name="Sharon I."/>
            <person name="Castelle C.J."/>
            <person name="Probst A.J."/>
            <person name="Thomas B.C."/>
            <person name="Singh A."/>
            <person name="Wilkins M.J."/>
            <person name="Karaoz U."/>
            <person name="Brodie E.L."/>
            <person name="Williams K.H."/>
            <person name="Hubbard S.S."/>
            <person name="Banfield J.F."/>
        </authorList>
    </citation>
    <scope>NUCLEOTIDE SEQUENCE [LARGE SCALE GENOMIC DNA]</scope>
</reference>
<name>A0A1G2JPP5_9BACT</name>
<evidence type="ECO:0000259" key="6">
    <source>
        <dbReference type="SMART" id="SM00729"/>
    </source>
</evidence>
<dbReference type="AlphaFoldDB" id="A0A1G2JPP5"/>
<dbReference type="InterPro" id="IPR007197">
    <property type="entry name" value="rSAM"/>
</dbReference>
<evidence type="ECO:0000256" key="4">
    <source>
        <dbReference type="ARBA" id="ARBA00023004"/>
    </source>
</evidence>
<dbReference type="GO" id="GO:0051536">
    <property type="term" value="F:iron-sulfur cluster binding"/>
    <property type="evidence" value="ECO:0007669"/>
    <property type="project" value="UniProtKB-KW"/>
</dbReference>
<sequence>MAHNKGASRYNFLDDQFLVSPGRVQEFTISLKRSKLFGNIKWKGTARTDGILKIDDALLYELRNSGGNLISIGIESGSQRVLQMVRKRTTNDMVKLAVSNLVKSGFMVKGFIMLGFPDETYEEMMETRNLVMQLGEIGMTRINVSVLRPYPGTEIYRRLLDTGYAPEDMFYYVDNGVSEAHARGFCHRLNDKVRTSRLSGGEVREVARQIIDDFNDRFGEK</sequence>
<comment type="cofactor">
    <cofactor evidence="1">
        <name>[4Fe-4S] cluster</name>
        <dbReference type="ChEBI" id="CHEBI:49883"/>
    </cofactor>
</comment>
<gene>
    <name evidence="7" type="ORF">A2561_05385</name>
</gene>
<dbReference type="PANTHER" id="PTHR43409:SF7">
    <property type="entry name" value="BLL1977 PROTEIN"/>
    <property type="match status" value="1"/>
</dbReference>
<evidence type="ECO:0000256" key="3">
    <source>
        <dbReference type="ARBA" id="ARBA00022723"/>
    </source>
</evidence>
<dbReference type="Pfam" id="PF04055">
    <property type="entry name" value="Radical_SAM"/>
    <property type="match status" value="1"/>
</dbReference>
<dbReference type="Proteomes" id="UP000178935">
    <property type="component" value="Unassembled WGS sequence"/>
</dbReference>
<dbReference type="InterPro" id="IPR058240">
    <property type="entry name" value="rSAM_sf"/>
</dbReference>
<dbReference type="SUPFAM" id="SSF102114">
    <property type="entry name" value="Radical SAM enzymes"/>
    <property type="match status" value="1"/>
</dbReference>
<accession>A0A1G2JPP5</accession>
<dbReference type="PANTHER" id="PTHR43409">
    <property type="entry name" value="ANAEROBIC MAGNESIUM-PROTOPORPHYRIN IX MONOMETHYL ESTER CYCLASE-RELATED"/>
    <property type="match status" value="1"/>
</dbReference>
<proteinExistence type="predicted"/>
<feature type="domain" description="Elp3/MiaA/NifB-like radical SAM core" evidence="6">
    <location>
        <begin position="2"/>
        <end position="172"/>
    </location>
</feature>
<evidence type="ECO:0000256" key="1">
    <source>
        <dbReference type="ARBA" id="ARBA00001966"/>
    </source>
</evidence>
<evidence type="ECO:0000256" key="2">
    <source>
        <dbReference type="ARBA" id="ARBA00022691"/>
    </source>
</evidence>
<dbReference type="InterPro" id="IPR051198">
    <property type="entry name" value="BchE-like"/>
</dbReference>
<keyword evidence="4" id="KW-0408">Iron</keyword>
<dbReference type="GO" id="GO:0046872">
    <property type="term" value="F:metal ion binding"/>
    <property type="evidence" value="ECO:0007669"/>
    <property type="project" value="UniProtKB-KW"/>
</dbReference>
<keyword evidence="5" id="KW-0411">Iron-sulfur</keyword>
<dbReference type="Gene3D" id="3.30.750.200">
    <property type="match status" value="1"/>
</dbReference>
<dbReference type="GO" id="GO:0003824">
    <property type="term" value="F:catalytic activity"/>
    <property type="evidence" value="ECO:0007669"/>
    <property type="project" value="InterPro"/>
</dbReference>